<dbReference type="InterPro" id="IPR000182">
    <property type="entry name" value="GNAT_dom"/>
</dbReference>
<evidence type="ECO:0000256" key="1">
    <source>
        <dbReference type="ARBA" id="ARBA00022679"/>
    </source>
</evidence>
<keyword evidence="1 4" id="KW-0808">Transferase</keyword>
<dbReference type="GO" id="GO:0016747">
    <property type="term" value="F:acyltransferase activity, transferring groups other than amino-acyl groups"/>
    <property type="evidence" value="ECO:0007669"/>
    <property type="project" value="InterPro"/>
</dbReference>
<proteinExistence type="predicted"/>
<dbReference type="InterPro" id="IPR016181">
    <property type="entry name" value="Acyl_CoA_acyltransferase"/>
</dbReference>
<evidence type="ECO:0000259" key="3">
    <source>
        <dbReference type="PROSITE" id="PS51186"/>
    </source>
</evidence>
<sequence>MPVQRLATVEDLAALWALRTRAVRSGCAAHYAPDVIEAWCAAPMPDRMPGLVAGGGCLVAEDEGRLAGYAILDVANGEVDAVFVEPSGQGRGIGIGLLVALEALARERRIGRLYLSASLNAVPFYARAGFTAIREELYPHRSGIAIASVLMAKSL</sequence>
<dbReference type="Proteomes" id="UP000290637">
    <property type="component" value="Chromosome"/>
</dbReference>
<dbReference type="PANTHER" id="PTHR43877">
    <property type="entry name" value="AMINOALKYLPHOSPHONATE N-ACETYLTRANSFERASE-RELATED-RELATED"/>
    <property type="match status" value="1"/>
</dbReference>
<dbReference type="EMBL" id="CP035913">
    <property type="protein sequence ID" value="QBE61824.1"/>
    <property type="molecule type" value="Genomic_DNA"/>
</dbReference>
<dbReference type="CDD" id="cd04301">
    <property type="entry name" value="NAT_SF"/>
    <property type="match status" value="1"/>
</dbReference>
<dbReference type="PANTHER" id="PTHR43877:SF2">
    <property type="entry name" value="AMINOALKYLPHOSPHONATE N-ACETYLTRANSFERASE-RELATED"/>
    <property type="match status" value="1"/>
</dbReference>
<dbReference type="PROSITE" id="PS51186">
    <property type="entry name" value="GNAT"/>
    <property type="match status" value="1"/>
</dbReference>
<gene>
    <name evidence="4" type="ORF">EWM63_01470</name>
</gene>
<dbReference type="SUPFAM" id="SSF55729">
    <property type="entry name" value="Acyl-CoA N-acyltransferases (Nat)"/>
    <property type="match status" value="1"/>
</dbReference>
<keyword evidence="2" id="KW-0012">Acyltransferase</keyword>
<dbReference type="KEGG" id="plue:EWM63_01470"/>
<accession>A0A4P6KT45</accession>
<protein>
    <submittedName>
        <fullName evidence="4">GNAT family N-acetyltransferase</fullName>
    </submittedName>
</protein>
<keyword evidence="5" id="KW-1185">Reference proteome</keyword>
<dbReference type="AlphaFoldDB" id="A0A4P6KT45"/>
<feature type="domain" description="N-acetyltransferase" evidence="3">
    <location>
        <begin position="2"/>
        <end position="155"/>
    </location>
</feature>
<dbReference type="OrthoDB" id="7356080at2"/>
<name>A0A4P6KT45_9BURK</name>
<dbReference type="RefSeq" id="WP_130184961.1">
    <property type="nucleotide sequence ID" value="NZ_CP035913.1"/>
</dbReference>
<evidence type="ECO:0000313" key="4">
    <source>
        <dbReference type="EMBL" id="QBE61824.1"/>
    </source>
</evidence>
<organism evidence="4 5">
    <name type="scientific">Pseudoduganella lutea</name>
    <dbReference type="NCBI Taxonomy" id="321985"/>
    <lineage>
        <taxon>Bacteria</taxon>
        <taxon>Pseudomonadati</taxon>
        <taxon>Pseudomonadota</taxon>
        <taxon>Betaproteobacteria</taxon>
        <taxon>Burkholderiales</taxon>
        <taxon>Oxalobacteraceae</taxon>
        <taxon>Telluria group</taxon>
        <taxon>Pseudoduganella</taxon>
    </lineage>
</organism>
<evidence type="ECO:0000256" key="2">
    <source>
        <dbReference type="ARBA" id="ARBA00023315"/>
    </source>
</evidence>
<dbReference type="InterPro" id="IPR050832">
    <property type="entry name" value="Bact_Acetyltransf"/>
</dbReference>
<evidence type="ECO:0000313" key="5">
    <source>
        <dbReference type="Proteomes" id="UP000290637"/>
    </source>
</evidence>
<reference evidence="4 5" key="1">
    <citation type="submission" date="2019-02" db="EMBL/GenBank/DDBJ databases">
        <title>Draft Genome Sequences of Six Type Strains of the Genus Massilia.</title>
        <authorList>
            <person name="Miess H."/>
            <person name="Frediansyhah A."/>
            <person name="Gross H."/>
        </authorList>
    </citation>
    <scope>NUCLEOTIDE SEQUENCE [LARGE SCALE GENOMIC DNA]</scope>
    <source>
        <strain evidence="4 5">DSM 17473</strain>
    </source>
</reference>
<dbReference type="Pfam" id="PF13673">
    <property type="entry name" value="Acetyltransf_10"/>
    <property type="match status" value="1"/>
</dbReference>
<dbReference type="Gene3D" id="3.40.630.30">
    <property type="match status" value="1"/>
</dbReference>